<name>A0A848E9M9_9PROT</name>
<feature type="domain" description="ImpA N-terminal" evidence="1">
    <location>
        <begin position="12"/>
        <end position="143"/>
    </location>
</feature>
<proteinExistence type="predicted"/>
<evidence type="ECO:0000313" key="2">
    <source>
        <dbReference type="EMBL" id="NMJ39945.1"/>
    </source>
</evidence>
<protein>
    <submittedName>
        <fullName evidence="2">Type VI secretion system protein TssA</fullName>
    </submittedName>
</protein>
<evidence type="ECO:0000313" key="3">
    <source>
        <dbReference type="Proteomes" id="UP000548582"/>
    </source>
</evidence>
<comment type="caution">
    <text evidence="2">The sequence shown here is derived from an EMBL/GenBank/DDBJ whole genome shotgun (WGS) entry which is preliminary data.</text>
</comment>
<organism evidence="2 3">
    <name type="scientific">Neoroseomonas marina</name>
    <dbReference type="NCBI Taxonomy" id="1232220"/>
    <lineage>
        <taxon>Bacteria</taxon>
        <taxon>Pseudomonadati</taxon>
        <taxon>Pseudomonadota</taxon>
        <taxon>Alphaproteobacteria</taxon>
        <taxon>Acetobacterales</taxon>
        <taxon>Acetobacteraceae</taxon>
        <taxon>Neoroseomonas</taxon>
    </lineage>
</organism>
<dbReference type="InterPro" id="IPR017740">
    <property type="entry name" value="TssA-like"/>
</dbReference>
<dbReference type="RefSeq" id="WP_170052246.1">
    <property type="nucleotide sequence ID" value="NZ_JABBKX010000001.1"/>
</dbReference>
<dbReference type="Proteomes" id="UP000548582">
    <property type="component" value="Unassembled WGS sequence"/>
</dbReference>
<reference evidence="2 3" key="1">
    <citation type="submission" date="2020-03" db="EMBL/GenBank/DDBJ databases">
        <authorList>
            <person name="Sun Q."/>
        </authorList>
    </citation>
    <scope>NUCLEOTIDE SEQUENCE [LARGE SCALE GENOMIC DNA]</scope>
    <source>
        <strain evidence="2 3">JC162</strain>
    </source>
</reference>
<dbReference type="PANTHER" id="PTHR37951">
    <property type="entry name" value="CYTOPLASMIC PROTEIN-RELATED"/>
    <property type="match status" value="1"/>
</dbReference>
<dbReference type="EMBL" id="JABBKX010000001">
    <property type="protein sequence ID" value="NMJ39945.1"/>
    <property type="molecule type" value="Genomic_DNA"/>
</dbReference>
<gene>
    <name evidence="2" type="primary">tssA</name>
    <name evidence="2" type="ORF">GWK16_01735</name>
</gene>
<dbReference type="AlphaFoldDB" id="A0A848E9M9"/>
<dbReference type="InterPro" id="IPR010657">
    <property type="entry name" value="ImpA_N"/>
</dbReference>
<sequence length="376" mass="39964">MAEGVLDVEALLAPLGTGDGAGEDIREDYSPTSIYQRIRTQRNDARAGERLMDGGDPDANPATIQGAWRQVKSLGIDCLGSKAKDFEIAAWMAEAVIRLDGLKGLTDSAALISGLCQQYWDNGLPRLDGEDGIDGRAAPIGGLSGDGADGTLMASIRRYTLFRRADGSPCDLFTWQRSEETAGIADKARKEQRIKSGVPEFDALQNEARADVPYLRGVGIEARSALKAWTAMDAVLSEKFGSDAPSTRRVAEALSAIIDISTAIAGAPPPEATEGEPEEAMAEAGAEEGAAAVGGVAMAAGAPRAMRTRDDAIRQLEDIANFFRKTEPHSPLAFVLDDAVRRARMPLIELLAEILPDAAARTKMLTVLGIRVTEGE</sequence>
<dbReference type="Pfam" id="PF06812">
    <property type="entry name" value="ImpA_N"/>
    <property type="match status" value="1"/>
</dbReference>
<keyword evidence="3" id="KW-1185">Reference proteome</keyword>
<accession>A0A848E9M9</accession>
<evidence type="ECO:0000259" key="1">
    <source>
        <dbReference type="Pfam" id="PF06812"/>
    </source>
</evidence>
<dbReference type="PANTHER" id="PTHR37951:SF1">
    <property type="entry name" value="TYPE VI SECRETION SYSTEM COMPONENT TSSA1"/>
    <property type="match status" value="1"/>
</dbReference>
<dbReference type="NCBIfam" id="TIGR03363">
    <property type="entry name" value="VI_chp_8"/>
    <property type="match status" value="1"/>
</dbReference>